<dbReference type="RefSeq" id="XP_024503547.1">
    <property type="nucleotide sequence ID" value="XM_024649695.1"/>
</dbReference>
<dbReference type="CTD" id="36376711"/>
<dbReference type="Proteomes" id="UP000035682">
    <property type="component" value="Unplaced"/>
</dbReference>
<organism evidence="1">
    <name type="scientific">Strongyloides ratti</name>
    <name type="common">Parasitic roundworm</name>
    <dbReference type="NCBI Taxonomy" id="34506"/>
    <lineage>
        <taxon>Eukaryota</taxon>
        <taxon>Metazoa</taxon>
        <taxon>Ecdysozoa</taxon>
        <taxon>Nematoda</taxon>
        <taxon>Chromadorea</taxon>
        <taxon>Rhabditida</taxon>
        <taxon>Tylenchina</taxon>
        <taxon>Panagrolaimomorpha</taxon>
        <taxon>Strongyloidoidea</taxon>
        <taxon>Strongyloididae</taxon>
        <taxon>Strongyloides</taxon>
    </lineage>
</organism>
<name>A0A090L3G1_STRRB</name>
<dbReference type="EMBL" id="LN609528">
    <property type="protein sequence ID" value="CEF64346.1"/>
    <property type="molecule type" value="Genomic_DNA"/>
</dbReference>
<dbReference type="WBParaSite" id="SRAE_1000260000.1">
    <property type="protein sequence ID" value="SRAE_1000260000.1"/>
    <property type="gene ID" value="WBGene00259216"/>
</dbReference>
<evidence type="ECO:0000313" key="4">
    <source>
        <dbReference type="WormBase" id="SRAE_1000260000"/>
    </source>
</evidence>
<proteinExistence type="predicted"/>
<dbReference type="GeneID" id="36376711"/>
<evidence type="ECO:0000313" key="1">
    <source>
        <dbReference type="EMBL" id="CEF64346.1"/>
    </source>
</evidence>
<dbReference type="WormBase" id="SRAE_1000260000">
    <property type="protein sequence ID" value="SRP06055"/>
    <property type="gene ID" value="WBGene00259216"/>
</dbReference>
<accession>A0A090L3G1</accession>
<keyword evidence="2" id="KW-1185">Reference proteome</keyword>
<sequence length="115" mass="13459">MDAWEIKTILEKVPLTKKGKKQYLYRVRWADSLVNADDFPNKSVLQAFENGSFDCEIIGPVKQSRGKSLIDITNVNWLVRCKRTGQEKEMSYKDIRESFPEQLIKFYEINLAQLI</sequence>
<reference evidence="3" key="2">
    <citation type="submission" date="2020-12" db="UniProtKB">
        <authorList>
            <consortium name="WormBaseParasite"/>
        </authorList>
    </citation>
    <scope>IDENTIFICATION</scope>
</reference>
<evidence type="ECO:0000313" key="3">
    <source>
        <dbReference type="WBParaSite" id="SRAE_1000260000.1"/>
    </source>
</evidence>
<reference evidence="1 2" key="1">
    <citation type="submission" date="2014-09" db="EMBL/GenBank/DDBJ databases">
        <authorList>
            <person name="Martin A.A."/>
        </authorList>
    </citation>
    <scope>NUCLEOTIDE SEQUENCE</scope>
    <source>
        <strain evidence="2">ED321</strain>
        <strain evidence="1">ED321 Heterogonic</strain>
    </source>
</reference>
<protein>
    <submittedName>
        <fullName evidence="1 3">Uncharacterized protein</fullName>
    </submittedName>
</protein>
<dbReference type="OrthoDB" id="5841682at2759"/>
<gene>
    <name evidence="1 3 4" type="ORF">SRAE_1000260000</name>
</gene>
<dbReference type="AlphaFoldDB" id="A0A090L3G1"/>
<evidence type="ECO:0000313" key="2">
    <source>
        <dbReference type="Proteomes" id="UP000035682"/>
    </source>
</evidence>